<dbReference type="EMBL" id="CM008052">
    <property type="protein sequence ID" value="PVH34855.1"/>
    <property type="molecule type" value="Genomic_DNA"/>
</dbReference>
<dbReference type="PANTHER" id="PTHR23316">
    <property type="entry name" value="IMPORTIN ALPHA"/>
    <property type="match status" value="1"/>
</dbReference>
<organism evidence="4">
    <name type="scientific">Panicum hallii</name>
    <dbReference type="NCBI Taxonomy" id="206008"/>
    <lineage>
        <taxon>Eukaryota</taxon>
        <taxon>Viridiplantae</taxon>
        <taxon>Streptophyta</taxon>
        <taxon>Embryophyta</taxon>
        <taxon>Tracheophyta</taxon>
        <taxon>Spermatophyta</taxon>
        <taxon>Magnoliopsida</taxon>
        <taxon>Liliopsida</taxon>
        <taxon>Poales</taxon>
        <taxon>Poaceae</taxon>
        <taxon>PACMAD clade</taxon>
        <taxon>Panicoideae</taxon>
        <taxon>Panicodae</taxon>
        <taxon>Paniceae</taxon>
        <taxon>Panicinae</taxon>
        <taxon>Panicum</taxon>
        <taxon>Panicum sect. Panicum</taxon>
    </lineage>
</organism>
<evidence type="ECO:0000256" key="2">
    <source>
        <dbReference type="ARBA" id="ARBA00022448"/>
    </source>
</evidence>
<dbReference type="InterPro" id="IPR011989">
    <property type="entry name" value="ARM-like"/>
</dbReference>
<dbReference type="AlphaFoldDB" id="A0A2T8IB06"/>
<accession>A0A2T8IB06</accession>
<gene>
    <name evidence="4" type="ORF">PAHAL_7G046300</name>
</gene>
<dbReference type="SUPFAM" id="SSF48371">
    <property type="entry name" value="ARM repeat"/>
    <property type="match status" value="1"/>
</dbReference>
<evidence type="ECO:0000313" key="4">
    <source>
        <dbReference type="EMBL" id="PVH34855.1"/>
    </source>
</evidence>
<keyword evidence="2" id="KW-0813">Transport</keyword>
<sequence>MFQPLHAHTLLSCLSDGTAKVKAASESRVFPRLMALVMHPSVSVLIPALRTVGNIVTGDDLQTKS</sequence>
<comment type="similarity">
    <text evidence="1">Belongs to the importin alpha family.</text>
</comment>
<proteinExistence type="inferred from homology"/>
<dbReference type="InterPro" id="IPR000225">
    <property type="entry name" value="Armadillo"/>
</dbReference>
<dbReference type="InterPro" id="IPR016024">
    <property type="entry name" value="ARM-type_fold"/>
</dbReference>
<dbReference type="Gramene" id="PVH34855">
    <property type="protein sequence ID" value="PVH34855"/>
    <property type="gene ID" value="PAHAL_7G046300"/>
</dbReference>
<keyword evidence="3" id="KW-0653">Protein transport</keyword>
<protein>
    <submittedName>
        <fullName evidence="4">Uncharacterized protein</fullName>
    </submittedName>
</protein>
<dbReference type="Pfam" id="PF00514">
    <property type="entry name" value="Arm"/>
    <property type="match status" value="1"/>
</dbReference>
<reference evidence="4" key="1">
    <citation type="submission" date="2018-04" db="EMBL/GenBank/DDBJ databases">
        <title>WGS assembly of Panicum hallii.</title>
        <authorList>
            <person name="Lovell J."/>
            <person name="Jenkins J."/>
            <person name="Lowry D."/>
            <person name="Mamidi S."/>
            <person name="Sreedasyam A."/>
            <person name="Weng X."/>
            <person name="Barry K."/>
            <person name="Bonette J."/>
            <person name="Campitelli B."/>
            <person name="Daum C."/>
            <person name="Gordon S."/>
            <person name="Gould B."/>
            <person name="Lipzen A."/>
            <person name="Macqueen A."/>
            <person name="Palacio-Mejia J."/>
            <person name="Plott C."/>
            <person name="Shakirov E."/>
            <person name="Shu S."/>
            <person name="Yoshinaga Y."/>
            <person name="Zane M."/>
            <person name="Rokhsar D."/>
            <person name="Grimwood J."/>
            <person name="Schmutz J."/>
            <person name="Juenger T."/>
        </authorList>
    </citation>
    <scope>NUCLEOTIDE SEQUENCE [LARGE SCALE GENOMIC DNA]</scope>
    <source>
        <strain evidence="4">FIL2</strain>
    </source>
</reference>
<dbReference type="Proteomes" id="UP000243499">
    <property type="component" value="Chromosome 7"/>
</dbReference>
<name>A0A2T8IB06_9POAL</name>
<evidence type="ECO:0000256" key="1">
    <source>
        <dbReference type="ARBA" id="ARBA00010394"/>
    </source>
</evidence>
<evidence type="ECO:0000256" key="3">
    <source>
        <dbReference type="ARBA" id="ARBA00022927"/>
    </source>
</evidence>
<dbReference type="GO" id="GO:0015031">
    <property type="term" value="P:protein transport"/>
    <property type="evidence" value="ECO:0007669"/>
    <property type="project" value="UniProtKB-KW"/>
</dbReference>
<dbReference type="Gene3D" id="1.25.10.10">
    <property type="entry name" value="Leucine-rich Repeat Variant"/>
    <property type="match status" value="1"/>
</dbReference>